<sequence length="861" mass="97382">MVTKGDRKTFRNEELVLKVSPDVDPKKWDESKYEAFLDELCGVHHQYQAEAIRTTLRYLLGGRYANLRELARENFEENDSLQERYGSFAAMEAHLQLPDQLSCSLDIATGAGKSYVLYGLAAILLAEGIVDRVLVLCPSTTIESGLMEKFRALSSNADLQALLPPTARVSAPSIVDASETIAAGAICVENYHAILEHVGSSVRDSLKGKGARTAVLSDEAHHIANEAAGKVKVWKSFLLDPDFDFRFHVGVSGTCYVGDEYFADVVSRYSIRQAIEDRVVKRIEYVAEVPATANSDEWWQLIYKRHADLKKRLKSAGIRPLTIVVTKTIPDCNRVAEELRNFIEEWAKTTSDHAAELVIPVTSAREHQVYLAKLREVDSPTSKVEWIVSVSMLTEGWDVKNVFQIVPHNERAFNSKLLISQVLGRGLRVPLQWKGEQATVTVFNHDSWAPRIRQLVNEVLEFERRLSSVVDKRSSYNFDLHQLDYTQEETKQELTRKTVAKLFEHGYVDLPTQVDTEDVVIEFEGVVGAKRSKFKTQLEHKTYSAEEVAEHIFNRLLSIDQESQASGDSAEVTNYTQKMPLQKCLAVVRESLKRAGIASDRVTEDNRQRFLQALGSLSRRKGQRIVFTQRANALRVVSTRERQADSCSAAELRRQSKTVFYGPKAEAPLNDEQRQFLQEVKDPDGEFVAGREEVAADVDFRSPLNLAIADATPERKFIRELCKRDNAKVIDGWLKNTSQGFYWVEYAWKKGSHTKRGEFSPDFFLKQGSAVLVVEIKDDSEIADPSPENAKKYEHAVKHFERVNEWLEREGIGLRYQMNFLTPKDINKFFQKMREGTVAGFRSEIDLALAAASSARDADST</sequence>
<dbReference type="PANTHER" id="PTHR47396">
    <property type="entry name" value="TYPE I RESTRICTION ENZYME ECOKI R PROTEIN"/>
    <property type="match status" value="1"/>
</dbReference>
<proteinExistence type="predicted"/>
<dbReference type="SUPFAM" id="SSF52540">
    <property type="entry name" value="P-loop containing nucleoside triphosphate hydrolases"/>
    <property type="match status" value="2"/>
</dbReference>
<gene>
    <name evidence="2" type="ORF">SYV04_40205</name>
</gene>
<comment type="caution">
    <text evidence="2">The sequence shown here is derived from an EMBL/GenBank/DDBJ whole genome shotgun (WGS) entry which is preliminary data.</text>
</comment>
<dbReference type="GO" id="GO:0004386">
    <property type="term" value="F:helicase activity"/>
    <property type="evidence" value="ECO:0007669"/>
    <property type="project" value="UniProtKB-KW"/>
</dbReference>
<dbReference type="InterPro" id="IPR050742">
    <property type="entry name" value="Helicase_Restrict-Modif_Enz"/>
</dbReference>
<dbReference type="Proteomes" id="UP001291309">
    <property type="component" value="Unassembled WGS sequence"/>
</dbReference>
<reference evidence="2 3" key="1">
    <citation type="submission" date="2023-12" db="EMBL/GenBank/DDBJ databases">
        <title>the genome sequence of Hyalangium sp. s54d21.</title>
        <authorList>
            <person name="Zhang X."/>
        </authorList>
    </citation>
    <scope>NUCLEOTIDE SEQUENCE [LARGE SCALE GENOMIC DNA]</scope>
    <source>
        <strain evidence="3">s54d21</strain>
    </source>
</reference>
<dbReference type="InterPro" id="IPR027417">
    <property type="entry name" value="P-loop_NTPase"/>
</dbReference>
<evidence type="ECO:0000259" key="1">
    <source>
        <dbReference type="Pfam" id="PF04851"/>
    </source>
</evidence>
<dbReference type="Gene3D" id="3.40.50.300">
    <property type="entry name" value="P-loop containing nucleotide triphosphate hydrolases"/>
    <property type="match status" value="2"/>
</dbReference>
<keyword evidence="2" id="KW-0347">Helicase</keyword>
<accession>A0ABU5HIM8</accession>
<keyword evidence="2" id="KW-0378">Hydrolase</keyword>
<keyword evidence="2" id="KW-0547">Nucleotide-binding</keyword>
<keyword evidence="2" id="KW-0067">ATP-binding</keyword>
<dbReference type="Pfam" id="PF04851">
    <property type="entry name" value="ResIII"/>
    <property type="match status" value="1"/>
</dbReference>
<evidence type="ECO:0000313" key="2">
    <source>
        <dbReference type="EMBL" id="MDY7232678.1"/>
    </source>
</evidence>
<dbReference type="PANTHER" id="PTHR47396:SF1">
    <property type="entry name" value="ATP-DEPENDENT HELICASE IRC3-RELATED"/>
    <property type="match status" value="1"/>
</dbReference>
<feature type="domain" description="Helicase/UvrB N-terminal" evidence="1">
    <location>
        <begin position="46"/>
        <end position="236"/>
    </location>
</feature>
<keyword evidence="3" id="KW-1185">Reference proteome</keyword>
<dbReference type="InterPro" id="IPR006935">
    <property type="entry name" value="Helicase/UvrB_N"/>
</dbReference>
<evidence type="ECO:0000313" key="3">
    <source>
        <dbReference type="Proteomes" id="UP001291309"/>
    </source>
</evidence>
<name>A0ABU5HIM8_9BACT</name>
<protein>
    <submittedName>
        <fullName evidence="2">DEAD/DEAH box helicase family protein</fullName>
    </submittedName>
</protein>
<dbReference type="EMBL" id="JAXIVS010000022">
    <property type="protein sequence ID" value="MDY7232678.1"/>
    <property type="molecule type" value="Genomic_DNA"/>
</dbReference>
<organism evidence="2 3">
    <name type="scientific">Hyalangium rubrum</name>
    <dbReference type="NCBI Taxonomy" id="3103134"/>
    <lineage>
        <taxon>Bacteria</taxon>
        <taxon>Pseudomonadati</taxon>
        <taxon>Myxococcota</taxon>
        <taxon>Myxococcia</taxon>
        <taxon>Myxococcales</taxon>
        <taxon>Cystobacterineae</taxon>
        <taxon>Archangiaceae</taxon>
        <taxon>Hyalangium</taxon>
    </lineage>
</organism>
<dbReference type="RefSeq" id="WP_321551392.1">
    <property type="nucleotide sequence ID" value="NZ_JAXIVS010000022.1"/>
</dbReference>